<dbReference type="AlphaFoldDB" id="A0A2H0B5S4"/>
<comment type="caution">
    <text evidence="1">The sequence shown here is derived from an EMBL/GenBank/DDBJ whole genome shotgun (WGS) entry which is preliminary data.</text>
</comment>
<feature type="non-terminal residue" evidence="1">
    <location>
        <position position="173"/>
    </location>
</feature>
<evidence type="ECO:0000313" key="1">
    <source>
        <dbReference type="EMBL" id="PIP52986.1"/>
    </source>
</evidence>
<organism evidence="1 2">
    <name type="scientific">Candidatus Beckwithbacteria bacterium CG23_combo_of_CG06-09_8_20_14_all_34_8</name>
    <dbReference type="NCBI Taxonomy" id="1974497"/>
    <lineage>
        <taxon>Bacteria</taxon>
        <taxon>Candidatus Beckwithiibacteriota</taxon>
    </lineage>
</organism>
<reference evidence="1 2" key="1">
    <citation type="submission" date="2017-09" db="EMBL/GenBank/DDBJ databases">
        <title>Depth-based differentiation of microbial function through sediment-hosted aquifers and enrichment of novel symbionts in the deep terrestrial subsurface.</title>
        <authorList>
            <person name="Probst A.J."/>
            <person name="Ladd B."/>
            <person name="Jarett J.K."/>
            <person name="Geller-Mcgrath D.E."/>
            <person name="Sieber C.M."/>
            <person name="Emerson J.B."/>
            <person name="Anantharaman K."/>
            <person name="Thomas B.C."/>
            <person name="Malmstrom R."/>
            <person name="Stieglmeier M."/>
            <person name="Klingl A."/>
            <person name="Woyke T."/>
            <person name="Ryan C.M."/>
            <person name="Banfield J.F."/>
        </authorList>
    </citation>
    <scope>NUCLEOTIDE SEQUENCE [LARGE SCALE GENOMIC DNA]</scope>
    <source>
        <strain evidence="1">CG23_combo_of_CG06-09_8_20_14_all_34_8</strain>
    </source>
</reference>
<name>A0A2H0B5S4_9BACT</name>
<evidence type="ECO:0000313" key="2">
    <source>
        <dbReference type="Proteomes" id="UP000229459"/>
    </source>
</evidence>
<gene>
    <name evidence="1" type="ORF">COX08_03510</name>
</gene>
<dbReference type="EMBL" id="PCSR01000084">
    <property type="protein sequence ID" value="PIP52986.1"/>
    <property type="molecule type" value="Genomic_DNA"/>
</dbReference>
<protein>
    <submittedName>
        <fullName evidence="1">Uncharacterized protein</fullName>
    </submittedName>
</protein>
<accession>A0A2H0B5S4</accession>
<proteinExistence type="predicted"/>
<dbReference type="Proteomes" id="UP000229459">
    <property type="component" value="Unassembled WGS sequence"/>
</dbReference>
<sequence length="173" mass="19809">MPNAVTPIQASTQDHVDILDILDDITINKDGSCSIILQVTAINFDLLSEMEQDAIIYAYAGLLNSLTFSIQIMIRSAIKDVTNYINLIKEQEQKQKKQLLLDQLKQYRIFVENLVKDNRVLDKKFYVVIPFTSLELGLTPTLAASFSKTQKLPYPKGYILERAKMNLYPKRDH</sequence>